<evidence type="ECO:0000259" key="7">
    <source>
        <dbReference type="PROSITE" id="PS51282"/>
    </source>
</evidence>
<keyword evidence="5" id="KW-0539">Nucleus</keyword>
<proteinExistence type="predicted"/>
<sequence length="891" mass="98580">MAVYYKFKSAKAFDSIPIEGQFISVANLKERIFETKLYGKGNDFDLMISNAQSNEEYIDEGAMIPKNTSVLIRRVPGRPRKSIVTERVELNVVESKIEELPPPASLLVGDSSINKYPEEYEWDEFGNDLYAIPETNHSQTSNFVVNVPPGNKVDEESKIKALIDTPALDWNHQTQDAYGAGRGYGRGRGMGGRGFGRGMLERRTPPAGYVCHRCKVPGHFIQHCPTNGDPNYDIKRAKPPTGIPKSMLMATSDGSYALPSGAVAVLKPNEAAFEKEIEGLPTTRPVCDLPPQLHCPLCKEVMKDAVLTSKCCFTSFCDKCIRDYIMSKLMCFCGATDILADDLLPNKTFREAISRIMESTTASTENAGSIGQVPGTELAHPVHPKASSYTLSAASKDMPKHSATNQSDNMINGEVASEIKTGNSELNPADKQAAVNVNVNVSEAAPESLSKGPRSPECASVVRDIVQEKQIAGEQGQKMCTFYSFSSFQFFKLILSAGKKKKKKKPGIPITAADMQCQDFGTGNFGMSLAASGYNPYWAGGMPLGVDPSYMAPYGGPMPFMGYAPGPFEVPFTGGMFPQDPFAAQPFMMPPVPRNISELGMTSMVGMGQRPPPGMRREETDTRKADTRHKREMDQISGRPSPSARRRDMEHPRNKELSSSVNHVSSIKPKPVCFFLSIHIYAQLCCVSSIAIAALNPNKDRVSFRSWTVYRDSYYVFVRPFKLGSKTGLYLISGFEFVVWIPIPISKKIKRITSKKPMGVPERDRFEKSSYADRYGPVREREPTPRKRKFSDHDEEPSAAEAERKQKSSVFSRIRLSNGGEKRNGMKEQPASHKVEGGGRARRGSRGCDGVSSEDDYHLKRRPAASSSSSRGRDDEEHRHRRPASKRRGEK</sequence>
<dbReference type="GO" id="GO:0006397">
    <property type="term" value="P:mRNA processing"/>
    <property type="evidence" value="ECO:0007669"/>
    <property type="project" value="InterPro"/>
</dbReference>
<dbReference type="GO" id="GO:0006511">
    <property type="term" value="P:ubiquitin-dependent protein catabolic process"/>
    <property type="evidence" value="ECO:0007669"/>
    <property type="project" value="TreeGrafter"/>
</dbReference>
<protein>
    <recommendedName>
        <fullName evidence="7">DWNN domain-containing protein</fullName>
    </recommendedName>
</protein>
<keyword evidence="9" id="KW-1185">Reference proteome</keyword>
<name>A0A8J5LKH0_ZINOF</name>
<dbReference type="GO" id="GO:0016567">
    <property type="term" value="P:protein ubiquitination"/>
    <property type="evidence" value="ECO:0007669"/>
    <property type="project" value="InterPro"/>
</dbReference>
<evidence type="ECO:0000256" key="5">
    <source>
        <dbReference type="ARBA" id="ARBA00023242"/>
    </source>
</evidence>
<dbReference type="AlphaFoldDB" id="A0A8J5LKH0"/>
<evidence type="ECO:0000313" key="9">
    <source>
        <dbReference type="Proteomes" id="UP000734854"/>
    </source>
</evidence>
<dbReference type="Pfam" id="PF08783">
    <property type="entry name" value="DWNN"/>
    <property type="match status" value="1"/>
</dbReference>
<dbReference type="GO" id="GO:0008270">
    <property type="term" value="F:zinc ion binding"/>
    <property type="evidence" value="ECO:0007669"/>
    <property type="project" value="UniProtKB-KW"/>
</dbReference>
<keyword evidence="4" id="KW-0862">Zinc</keyword>
<dbReference type="Proteomes" id="UP000734854">
    <property type="component" value="Unassembled WGS sequence"/>
</dbReference>
<dbReference type="PANTHER" id="PTHR15439:SF0">
    <property type="entry name" value="CELL DIVISION CYCLE AND APOPTOSIS REGULATOR PROTEIN 1-RELATED"/>
    <property type="match status" value="1"/>
</dbReference>
<evidence type="ECO:0000256" key="6">
    <source>
        <dbReference type="SAM" id="MobiDB-lite"/>
    </source>
</evidence>
<feature type="compositionally biased region" description="Basic residues" evidence="6">
    <location>
        <begin position="879"/>
        <end position="891"/>
    </location>
</feature>
<dbReference type="GO" id="GO:0061630">
    <property type="term" value="F:ubiquitin protein ligase activity"/>
    <property type="evidence" value="ECO:0007669"/>
    <property type="project" value="InterPro"/>
</dbReference>
<dbReference type="InterPro" id="IPR025829">
    <property type="entry name" value="Zn_knuckle_CX2CX3GHX4C"/>
</dbReference>
<feature type="compositionally biased region" description="Basic and acidic residues" evidence="6">
    <location>
        <begin position="615"/>
        <end position="634"/>
    </location>
</feature>
<dbReference type="InterPro" id="IPR014891">
    <property type="entry name" value="DWNN_domain"/>
</dbReference>
<evidence type="ECO:0000256" key="2">
    <source>
        <dbReference type="ARBA" id="ARBA00022723"/>
    </source>
</evidence>
<dbReference type="GO" id="GO:0005634">
    <property type="term" value="C:nucleus"/>
    <property type="evidence" value="ECO:0007669"/>
    <property type="project" value="UniProtKB-SubCell"/>
</dbReference>
<feature type="compositionally biased region" description="Polar residues" evidence="6">
    <location>
        <begin position="360"/>
        <end position="369"/>
    </location>
</feature>
<keyword evidence="3" id="KW-0863">Zinc-finger</keyword>
<feature type="region of interest" description="Disordered" evidence="6">
    <location>
        <begin position="607"/>
        <end position="661"/>
    </location>
</feature>
<dbReference type="PROSITE" id="PS51282">
    <property type="entry name" value="DWNN"/>
    <property type="match status" value="1"/>
</dbReference>
<dbReference type="SUPFAM" id="SSF57850">
    <property type="entry name" value="RING/U-box"/>
    <property type="match status" value="1"/>
</dbReference>
<evidence type="ECO:0000256" key="3">
    <source>
        <dbReference type="ARBA" id="ARBA00022771"/>
    </source>
</evidence>
<feature type="region of interest" description="Disordered" evidence="6">
    <location>
        <begin position="757"/>
        <end position="891"/>
    </location>
</feature>
<dbReference type="CDD" id="cd16620">
    <property type="entry name" value="vRING-HC-C4C4_RBBP6"/>
    <property type="match status" value="1"/>
</dbReference>
<accession>A0A8J5LKH0</accession>
<feature type="compositionally biased region" description="Basic and acidic residues" evidence="6">
    <location>
        <begin position="820"/>
        <end position="839"/>
    </location>
</feature>
<dbReference type="SMART" id="SM01180">
    <property type="entry name" value="DWNN"/>
    <property type="match status" value="1"/>
</dbReference>
<evidence type="ECO:0000256" key="1">
    <source>
        <dbReference type="ARBA" id="ARBA00004123"/>
    </source>
</evidence>
<reference evidence="8 9" key="1">
    <citation type="submission" date="2020-08" db="EMBL/GenBank/DDBJ databases">
        <title>Plant Genome Project.</title>
        <authorList>
            <person name="Zhang R.-G."/>
        </authorList>
    </citation>
    <scope>NUCLEOTIDE SEQUENCE [LARGE SCALE GENOMIC DNA]</scope>
    <source>
        <tissue evidence="8">Rhizome</tissue>
    </source>
</reference>
<dbReference type="InterPro" id="IPR033489">
    <property type="entry name" value="RBBP6"/>
</dbReference>
<dbReference type="EMBL" id="JACMSC010000003">
    <property type="protein sequence ID" value="KAG6528916.1"/>
    <property type="molecule type" value="Genomic_DNA"/>
</dbReference>
<dbReference type="InterPro" id="IPR013083">
    <property type="entry name" value="Znf_RING/FYVE/PHD"/>
</dbReference>
<feature type="region of interest" description="Disordered" evidence="6">
    <location>
        <begin position="360"/>
        <end position="381"/>
    </location>
</feature>
<dbReference type="PANTHER" id="PTHR15439">
    <property type="entry name" value="RETINOBLASTOMA-BINDING PROTEIN 6"/>
    <property type="match status" value="1"/>
</dbReference>
<dbReference type="Gene3D" id="4.10.60.10">
    <property type="entry name" value="Zinc finger, CCHC-type"/>
    <property type="match status" value="1"/>
</dbReference>
<feature type="domain" description="DWNN" evidence="7">
    <location>
        <begin position="3"/>
        <end position="76"/>
    </location>
</feature>
<dbReference type="Gene3D" id="3.30.40.10">
    <property type="entry name" value="Zinc/RING finger domain, C3HC4 (zinc finger)"/>
    <property type="match status" value="1"/>
</dbReference>
<comment type="caution">
    <text evidence="8">The sequence shown here is derived from an EMBL/GenBank/DDBJ whole genome shotgun (WGS) entry which is preliminary data.</text>
</comment>
<feature type="compositionally biased region" description="Basic and acidic residues" evidence="6">
    <location>
        <begin position="645"/>
        <end position="656"/>
    </location>
</feature>
<dbReference type="Gene3D" id="3.10.20.90">
    <property type="entry name" value="Phosphatidylinositol 3-kinase Catalytic Subunit, Chain A, domain 1"/>
    <property type="match status" value="1"/>
</dbReference>
<keyword evidence="2" id="KW-0479">Metal-binding</keyword>
<evidence type="ECO:0000313" key="8">
    <source>
        <dbReference type="EMBL" id="KAG6528916.1"/>
    </source>
</evidence>
<organism evidence="8 9">
    <name type="scientific">Zingiber officinale</name>
    <name type="common">Ginger</name>
    <name type="synonym">Amomum zingiber</name>
    <dbReference type="NCBI Taxonomy" id="94328"/>
    <lineage>
        <taxon>Eukaryota</taxon>
        <taxon>Viridiplantae</taxon>
        <taxon>Streptophyta</taxon>
        <taxon>Embryophyta</taxon>
        <taxon>Tracheophyta</taxon>
        <taxon>Spermatophyta</taxon>
        <taxon>Magnoliopsida</taxon>
        <taxon>Liliopsida</taxon>
        <taxon>Zingiberales</taxon>
        <taxon>Zingiberaceae</taxon>
        <taxon>Zingiber</taxon>
    </lineage>
</organism>
<gene>
    <name evidence="8" type="ORF">ZIOFF_011108</name>
</gene>
<dbReference type="Pfam" id="PF13696">
    <property type="entry name" value="zf-CCHC_2"/>
    <property type="match status" value="1"/>
</dbReference>
<evidence type="ECO:0000256" key="4">
    <source>
        <dbReference type="ARBA" id="ARBA00022833"/>
    </source>
</evidence>
<feature type="compositionally biased region" description="Basic and acidic residues" evidence="6">
    <location>
        <begin position="761"/>
        <end position="785"/>
    </location>
</feature>
<comment type="subcellular location">
    <subcellularLocation>
        <location evidence="1">Nucleus</location>
    </subcellularLocation>
</comment>